<proteinExistence type="predicted"/>
<comment type="subcellular location">
    <subcellularLocation>
        <location evidence="1">Nucleus</location>
    </subcellularLocation>
</comment>
<evidence type="ECO:0000256" key="3">
    <source>
        <dbReference type="ARBA" id="ARBA00023163"/>
    </source>
</evidence>
<dbReference type="PROSITE" id="PS51821">
    <property type="entry name" value="VELVET"/>
    <property type="match status" value="1"/>
</dbReference>
<accession>A0A165LM68</accession>
<evidence type="ECO:0000313" key="8">
    <source>
        <dbReference type="Proteomes" id="UP000076727"/>
    </source>
</evidence>
<feature type="region of interest" description="Disordered" evidence="5">
    <location>
        <begin position="125"/>
        <end position="158"/>
    </location>
</feature>
<feature type="compositionally biased region" description="Polar residues" evidence="5">
    <location>
        <begin position="1"/>
        <end position="11"/>
    </location>
</feature>
<evidence type="ECO:0000313" key="7">
    <source>
        <dbReference type="EMBL" id="KZT64602.1"/>
    </source>
</evidence>
<dbReference type="EMBL" id="KV429124">
    <property type="protein sequence ID" value="KZT64602.1"/>
    <property type="molecule type" value="Genomic_DNA"/>
</dbReference>
<keyword evidence="4" id="KW-0539">Nucleus</keyword>
<keyword evidence="2" id="KW-0805">Transcription regulation</keyword>
<dbReference type="AlphaFoldDB" id="A0A165LM68"/>
<organism evidence="7 8">
    <name type="scientific">Daedalea quercina L-15889</name>
    <dbReference type="NCBI Taxonomy" id="1314783"/>
    <lineage>
        <taxon>Eukaryota</taxon>
        <taxon>Fungi</taxon>
        <taxon>Dikarya</taxon>
        <taxon>Basidiomycota</taxon>
        <taxon>Agaricomycotina</taxon>
        <taxon>Agaricomycetes</taxon>
        <taxon>Polyporales</taxon>
        <taxon>Fomitopsis</taxon>
    </lineage>
</organism>
<dbReference type="Gene3D" id="2.60.40.3960">
    <property type="entry name" value="Velvet domain"/>
    <property type="match status" value="1"/>
</dbReference>
<protein>
    <recommendedName>
        <fullName evidence="6">Velvet domain-containing protein</fullName>
    </recommendedName>
</protein>
<dbReference type="PANTHER" id="PTHR33572">
    <property type="entry name" value="SPORE DEVELOPMENT REGULATOR VOSA"/>
    <property type="match status" value="1"/>
</dbReference>
<keyword evidence="3" id="KW-0804">Transcription</keyword>
<dbReference type="InterPro" id="IPR037525">
    <property type="entry name" value="Velvet_dom"/>
</dbReference>
<dbReference type="InterPro" id="IPR038491">
    <property type="entry name" value="Velvet_dom_sf"/>
</dbReference>
<name>A0A165LM68_9APHY</name>
<dbReference type="GO" id="GO:0005634">
    <property type="term" value="C:nucleus"/>
    <property type="evidence" value="ECO:0007669"/>
    <property type="project" value="UniProtKB-SubCell"/>
</dbReference>
<dbReference type="InterPro" id="IPR021740">
    <property type="entry name" value="Velvet"/>
</dbReference>
<dbReference type="OrthoDB" id="5599552at2759"/>
<feature type="domain" description="Velvet" evidence="6">
    <location>
        <begin position="33"/>
        <end position="280"/>
    </location>
</feature>
<sequence>MSSQGSYTQRDAPSAAEPEIGRPVQFVTGPFTGRIVRARLTELQKADLGRKCGLSDRRSLDPPPVVRLRLYEVHNSHTRNHREEELAEVAEVENHGFVCHLNLFPMPSPFDHAYQSGNQMWQVPSSARWEDRRSPHGRCSSGRERPGPSLESVGNGSQLGHGPPGPVAAYMYGAPVLENSICTPLIAGTTFSASSLIQYQGVKQLMFVFPDISVKEGEFFLRYRVFNALYPVTGPAPLPILAECIGGPFRIYGTKDFPGLRASTDLTKVCLFPVHPSPVSVIRTRPQGSRRRLSSAVRLLQRAR</sequence>
<evidence type="ECO:0000256" key="1">
    <source>
        <dbReference type="ARBA" id="ARBA00004123"/>
    </source>
</evidence>
<dbReference type="Pfam" id="PF11754">
    <property type="entry name" value="Velvet"/>
    <property type="match status" value="1"/>
</dbReference>
<evidence type="ECO:0000256" key="4">
    <source>
        <dbReference type="ARBA" id="ARBA00023242"/>
    </source>
</evidence>
<feature type="region of interest" description="Disordered" evidence="5">
    <location>
        <begin position="1"/>
        <end position="23"/>
    </location>
</feature>
<reference evidence="7 8" key="1">
    <citation type="journal article" date="2016" name="Mol. Biol. Evol.">
        <title>Comparative Genomics of Early-Diverging Mushroom-Forming Fungi Provides Insights into the Origins of Lignocellulose Decay Capabilities.</title>
        <authorList>
            <person name="Nagy L.G."/>
            <person name="Riley R."/>
            <person name="Tritt A."/>
            <person name="Adam C."/>
            <person name="Daum C."/>
            <person name="Floudas D."/>
            <person name="Sun H."/>
            <person name="Yadav J.S."/>
            <person name="Pangilinan J."/>
            <person name="Larsson K.H."/>
            <person name="Matsuura K."/>
            <person name="Barry K."/>
            <person name="Labutti K."/>
            <person name="Kuo R."/>
            <person name="Ohm R.A."/>
            <person name="Bhattacharya S.S."/>
            <person name="Shirouzu T."/>
            <person name="Yoshinaga Y."/>
            <person name="Martin F.M."/>
            <person name="Grigoriev I.V."/>
            <person name="Hibbett D.S."/>
        </authorList>
    </citation>
    <scope>NUCLEOTIDE SEQUENCE [LARGE SCALE GENOMIC DNA]</scope>
    <source>
        <strain evidence="7 8">L-15889</strain>
    </source>
</reference>
<dbReference type="Proteomes" id="UP000076727">
    <property type="component" value="Unassembled WGS sequence"/>
</dbReference>
<keyword evidence="8" id="KW-1185">Reference proteome</keyword>
<evidence type="ECO:0000259" key="6">
    <source>
        <dbReference type="PROSITE" id="PS51821"/>
    </source>
</evidence>
<evidence type="ECO:0000256" key="5">
    <source>
        <dbReference type="SAM" id="MobiDB-lite"/>
    </source>
</evidence>
<gene>
    <name evidence="7" type="ORF">DAEQUDRAFT_603348</name>
</gene>
<evidence type="ECO:0000256" key="2">
    <source>
        <dbReference type="ARBA" id="ARBA00023015"/>
    </source>
</evidence>
<dbReference type="STRING" id="1314783.A0A165LM68"/>
<dbReference type="PANTHER" id="PTHR33572:SF3">
    <property type="entry name" value="VELVET COMPLEX SUBUNIT B"/>
    <property type="match status" value="1"/>
</dbReference>